<accession>A0A1I8J5T0</accession>
<evidence type="ECO:0000313" key="15">
    <source>
        <dbReference type="Proteomes" id="UP000095280"/>
    </source>
</evidence>
<evidence type="ECO:0000256" key="5">
    <source>
        <dbReference type="ARBA" id="ARBA00022679"/>
    </source>
</evidence>
<keyword evidence="4" id="KW-0723">Serine/threonine-protein kinase</keyword>
<evidence type="ECO:0000256" key="8">
    <source>
        <dbReference type="ARBA" id="ARBA00022840"/>
    </source>
</evidence>
<dbReference type="PROSITE" id="PS50011">
    <property type="entry name" value="PROTEIN_KINASE_DOM"/>
    <property type="match status" value="1"/>
</dbReference>
<dbReference type="GO" id="GO:0004674">
    <property type="term" value="F:protein serine/threonine kinase activity"/>
    <property type="evidence" value="ECO:0007669"/>
    <property type="project" value="UniProtKB-KW"/>
</dbReference>
<dbReference type="PROSITE" id="PS00108">
    <property type="entry name" value="PROTEIN_KINASE_ST"/>
    <property type="match status" value="1"/>
</dbReference>
<evidence type="ECO:0000256" key="1">
    <source>
        <dbReference type="ARBA" id="ARBA00009903"/>
    </source>
</evidence>
<comment type="similarity">
    <text evidence="1">Belongs to the protein kinase superfamily. AGC Ser/Thr protein kinase family.</text>
</comment>
<keyword evidence="6" id="KW-0547">Nucleotide-binding</keyword>
<dbReference type="Gene3D" id="1.10.510.10">
    <property type="entry name" value="Transferase(Phosphotransferase) domain 1"/>
    <property type="match status" value="2"/>
</dbReference>
<dbReference type="InterPro" id="IPR000961">
    <property type="entry name" value="AGC-kinase_C"/>
</dbReference>
<keyword evidence="15" id="KW-1185">Reference proteome</keyword>
<dbReference type="GO" id="GO:0005634">
    <property type="term" value="C:nucleus"/>
    <property type="evidence" value="ECO:0007669"/>
    <property type="project" value="TreeGrafter"/>
</dbReference>
<sequence length="563" mass="60364">MLASSSDADLPPLAAAGPHQLPSISDFEIVKHVSSGAFGDVFLAKRRTGQENDQSQLFAVKRVSKKTLVTKNLIDQIQCERAALAISRCRHVVHLYYSLQTDTHVYLVMEYLCGGDLRSMLLAVGCLSQEAAVVYTAEVATALEYLHSHGIIHRDIKPDNMLVSANGHIKLTDFGLSQVSVRRVTQQQLMFGNSTPGGYQASAEKRYPRTPRQLMSLAADFSFGSAGGGGGGCVVGSGSCSRLARRRRQARYLASAATASATEDPLGTPAAGSPSCFPPSTLPPPLPAPCFDESPLPQEDGEQGNKSGSKKSPLELFIESNNRIGKDNSKNSLEVTPEVSIEEALTAASGSEEVSATAAAVTDHVTRVRFKSGPVASTSAASPPLSADELHCDPLSSQLSSGQSVQQQYQRLLGTPDYLAPELVQGLPHGTPVDYWALGVCLFEFLTGCPPFAGDSPEQVMENIVNRQIPWPEAGSRIDGEEDELSEPELSAEAVSAIDGLLSYEPASRLDINDLRRHPLFGGISWERLHSSEAPFVPDLGGDCQDTSYFELANRVRRTGPVE</sequence>
<evidence type="ECO:0000256" key="11">
    <source>
        <dbReference type="ARBA" id="ARBA00048679"/>
    </source>
</evidence>
<comment type="catalytic activity">
    <reaction evidence="11">
        <text>L-seryl-[protein] + ATP = O-phospho-L-seryl-[protein] + ADP + H(+)</text>
        <dbReference type="Rhea" id="RHEA:17989"/>
        <dbReference type="Rhea" id="RHEA-COMP:9863"/>
        <dbReference type="Rhea" id="RHEA-COMP:11604"/>
        <dbReference type="ChEBI" id="CHEBI:15378"/>
        <dbReference type="ChEBI" id="CHEBI:29999"/>
        <dbReference type="ChEBI" id="CHEBI:30616"/>
        <dbReference type="ChEBI" id="CHEBI:83421"/>
        <dbReference type="ChEBI" id="CHEBI:456216"/>
        <dbReference type="EC" id="2.7.11.1"/>
    </reaction>
</comment>
<evidence type="ECO:0000256" key="2">
    <source>
        <dbReference type="ARBA" id="ARBA00012513"/>
    </source>
</evidence>
<evidence type="ECO:0000256" key="3">
    <source>
        <dbReference type="ARBA" id="ARBA00022148"/>
    </source>
</evidence>
<evidence type="ECO:0000256" key="6">
    <source>
        <dbReference type="ARBA" id="ARBA00022741"/>
    </source>
</evidence>
<dbReference type="STRING" id="282301.A0A1I8J5T0"/>
<dbReference type="PANTHER" id="PTHR24356:SF1">
    <property type="entry name" value="SERINE_THREONINE-PROTEIN KINASE GREATWALL"/>
    <property type="match status" value="1"/>
</dbReference>
<dbReference type="WBParaSite" id="maker-uti_cns_0000684-snap-gene-0.5-mRNA-1">
    <property type="protein sequence ID" value="maker-uti_cns_0000684-snap-gene-0.5-mRNA-1"/>
    <property type="gene ID" value="maker-uti_cns_0000684-snap-gene-0.5"/>
</dbReference>
<dbReference type="InterPro" id="IPR011009">
    <property type="entry name" value="Kinase-like_dom_sf"/>
</dbReference>
<dbReference type="WBParaSite" id="maker-uti_cns_0045940-snap-gene-0.31-mRNA-1">
    <property type="protein sequence ID" value="maker-uti_cns_0045940-snap-gene-0.31-mRNA-1"/>
    <property type="gene ID" value="maker-uti_cns_0045940-snap-gene-0.31"/>
</dbReference>
<organism evidence="15 18">
    <name type="scientific">Macrostomum lignano</name>
    <dbReference type="NCBI Taxonomy" id="282301"/>
    <lineage>
        <taxon>Eukaryota</taxon>
        <taxon>Metazoa</taxon>
        <taxon>Spiralia</taxon>
        <taxon>Lophotrochozoa</taxon>
        <taxon>Platyhelminthes</taxon>
        <taxon>Rhabditophora</taxon>
        <taxon>Macrostomorpha</taxon>
        <taxon>Macrostomida</taxon>
        <taxon>Macrostomidae</taxon>
        <taxon>Macrostomum</taxon>
    </lineage>
</organism>
<name>A0A1I8J5T0_9PLAT</name>
<evidence type="ECO:0000259" key="14">
    <source>
        <dbReference type="PROSITE" id="PS51285"/>
    </source>
</evidence>
<reference evidence="16 17" key="1">
    <citation type="submission" date="2016-11" db="UniProtKB">
        <authorList>
            <consortium name="WormBaseParasite"/>
        </authorList>
    </citation>
    <scope>IDENTIFICATION</scope>
</reference>
<feature type="domain" description="AGC-kinase C-terminal" evidence="14">
    <location>
        <begin position="522"/>
        <end position="563"/>
    </location>
</feature>
<feature type="domain" description="Protein kinase" evidence="13">
    <location>
        <begin position="27"/>
        <end position="521"/>
    </location>
</feature>
<evidence type="ECO:0000313" key="18">
    <source>
        <dbReference type="WBParaSite" id="maker-uti_cns_0045940-snap-gene-0.31-mRNA-1"/>
    </source>
</evidence>
<dbReference type="EC" id="2.7.11.1" evidence="2"/>
<evidence type="ECO:0000256" key="7">
    <source>
        <dbReference type="ARBA" id="ARBA00022777"/>
    </source>
</evidence>
<keyword evidence="5" id="KW-0808">Transferase</keyword>
<dbReference type="Pfam" id="PF00069">
    <property type="entry name" value="Pkinase"/>
    <property type="match status" value="2"/>
</dbReference>
<keyword evidence="8" id="KW-0067">ATP-binding</keyword>
<keyword evidence="7" id="KW-0418">Kinase</keyword>
<dbReference type="PROSITE" id="PS51285">
    <property type="entry name" value="AGC_KINASE_CTER"/>
    <property type="match status" value="1"/>
</dbReference>
<dbReference type="PANTHER" id="PTHR24356">
    <property type="entry name" value="SERINE/THREONINE-PROTEIN KINASE"/>
    <property type="match status" value="1"/>
</dbReference>
<evidence type="ECO:0000259" key="13">
    <source>
        <dbReference type="PROSITE" id="PS50011"/>
    </source>
</evidence>
<dbReference type="SMART" id="SM00220">
    <property type="entry name" value="S_TKc"/>
    <property type="match status" value="1"/>
</dbReference>
<dbReference type="InterPro" id="IPR050236">
    <property type="entry name" value="Ser_Thr_kinase_AGC"/>
</dbReference>
<evidence type="ECO:0000256" key="4">
    <source>
        <dbReference type="ARBA" id="ARBA00022527"/>
    </source>
</evidence>
<dbReference type="InterPro" id="IPR000719">
    <property type="entry name" value="Prot_kinase_dom"/>
</dbReference>
<dbReference type="InterPro" id="IPR008271">
    <property type="entry name" value="Ser/Thr_kinase_AS"/>
</dbReference>
<evidence type="ECO:0000256" key="9">
    <source>
        <dbReference type="ARBA" id="ARBA00033099"/>
    </source>
</evidence>
<evidence type="ECO:0000313" key="16">
    <source>
        <dbReference type="WBParaSite" id="maker-uti_cns_0000637-snap-gene-0.1-mRNA-1"/>
    </source>
</evidence>
<dbReference type="AlphaFoldDB" id="A0A1I8J5T0"/>
<comment type="catalytic activity">
    <reaction evidence="10">
        <text>L-threonyl-[protein] + ATP = O-phospho-L-threonyl-[protein] + ADP + H(+)</text>
        <dbReference type="Rhea" id="RHEA:46608"/>
        <dbReference type="Rhea" id="RHEA-COMP:11060"/>
        <dbReference type="Rhea" id="RHEA-COMP:11605"/>
        <dbReference type="ChEBI" id="CHEBI:15378"/>
        <dbReference type="ChEBI" id="CHEBI:30013"/>
        <dbReference type="ChEBI" id="CHEBI:30616"/>
        <dbReference type="ChEBI" id="CHEBI:61977"/>
        <dbReference type="ChEBI" id="CHEBI:456216"/>
        <dbReference type="EC" id="2.7.11.1"/>
    </reaction>
</comment>
<dbReference type="GO" id="GO:0035556">
    <property type="term" value="P:intracellular signal transduction"/>
    <property type="evidence" value="ECO:0007669"/>
    <property type="project" value="TreeGrafter"/>
</dbReference>
<protein>
    <recommendedName>
        <fullName evidence="3">Serine/threonine-protein kinase greatwall</fullName>
        <ecNumber evidence="2">2.7.11.1</ecNumber>
    </recommendedName>
    <alternativeName>
        <fullName evidence="9">Microtubule-associated serine/threonine-protein kinase-like</fullName>
    </alternativeName>
</protein>
<dbReference type="Proteomes" id="UP000095280">
    <property type="component" value="Unplaced"/>
</dbReference>
<dbReference type="GO" id="GO:0005524">
    <property type="term" value="F:ATP binding"/>
    <property type="evidence" value="ECO:0007669"/>
    <property type="project" value="UniProtKB-KW"/>
</dbReference>
<feature type="compositionally biased region" description="Pro residues" evidence="12">
    <location>
        <begin position="276"/>
        <end position="288"/>
    </location>
</feature>
<dbReference type="OrthoDB" id="162894at2759"/>
<proteinExistence type="inferred from homology"/>
<evidence type="ECO:0000313" key="17">
    <source>
        <dbReference type="WBParaSite" id="maker-uti_cns_0000684-snap-gene-0.5-mRNA-1"/>
    </source>
</evidence>
<feature type="region of interest" description="Disordered" evidence="12">
    <location>
        <begin position="255"/>
        <end position="313"/>
    </location>
</feature>
<evidence type="ECO:0000256" key="10">
    <source>
        <dbReference type="ARBA" id="ARBA00047899"/>
    </source>
</evidence>
<dbReference type="Gene3D" id="3.30.200.20">
    <property type="entry name" value="Phosphorylase Kinase, domain 1"/>
    <property type="match status" value="2"/>
</dbReference>
<dbReference type="WBParaSite" id="maker-uti_cns_0000637-snap-gene-0.1-mRNA-1">
    <property type="protein sequence ID" value="maker-uti_cns_0000637-snap-gene-0.1-mRNA-1"/>
    <property type="gene ID" value="maker-uti_cns_0000637-snap-gene-0.1"/>
</dbReference>
<dbReference type="SUPFAM" id="SSF56112">
    <property type="entry name" value="Protein kinase-like (PK-like)"/>
    <property type="match status" value="1"/>
</dbReference>
<evidence type="ECO:0000256" key="12">
    <source>
        <dbReference type="SAM" id="MobiDB-lite"/>
    </source>
</evidence>